<dbReference type="Proteomes" id="UP000295195">
    <property type="component" value="Unassembled WGS sequence"/>
</dbReference>
<gene>
    <name evidence="1" type="ORF">CEE75_11365</name>
</gene>
<comment type="caution">
    <text evidence="1">The sequence shown here is derived from an EMBL/GenBank/DDBJ whole genome shotgun (WGS) entry which is preliminary data.</text>
</comment>
<proteinExistence type="predicted"/>
<dbReference type="RefSeq" id="WP_005729796.1">
    <property type="nucleotide sequence ID" value="NZ_JABERQ010000055.1"/>
</dbReference>
<dbReference type="AlphaFoldDB" id="A0A4R6CRA3"/>
<dbReference type="SUPFAM" id="SSF50118">
    <property type="entry name" value="Cell growth inhibitor/plasmid maintenance toxic component"/>
    <property type="match status" value="1"/>
</dbReference>
<dbReference type="Gene3D" id="2.30.30.110">
    <property type="match status" value="1"/>
</dbReference>
<protein>
    <submittedName>
        <fullName evidence="1">MazF family toxin-antitoxin system</fullName>
    </submittedName>
</protein>
<name>A0A4R6CRA3_9LACO</name>
<dbReference type="EMBL" id="NKLP01000228">
    <property type="protein sequence ID" value="TDN29242.1"/>
    <property type="molecule type" value="Genomic_DNA"/>
</dbReference>
<reference evidence="1 2" key="1">
    <citation type="submission" date="2017-06" db="EMBL/GenBank/DDBJ databases">
        <authorList>
            <person name="Swanenburg J."/>
            <person name="Kort R."/>
        </authorList>
    </citation>
    <scope>NUCLEOTIDE SEQUENCE [LARGE SCALE GENOMIC DNA]</scope>
    <source>
        <strain evidence="1 2">RL05</strain>
    </source>
</reference>
<evidence type="ECO:0000313" key="1">
    <source>
        <dbReference type="EMBL" id="TDN29242.1"/>
    </source>
</evidence>
<sequence length="107" mass="12639">MRTNDIYTTYVSWGKSGKRRPVLIISSTSTDFTFYKITSQYAKKSKRIKRNYYPIKQWQAAGLKEQSYVDIGEKVNLLKDTVRTDYVGRFTIEDKFGLANFIKNRYK</sequence>
<accession>A0A4R6CRA3</accession>
<dbReference type="InterPro" id="IPR011067">
    <property type="entry name" value="Plasmid_toxin/cell-grow_inhib"/>
</dbReference>
<organism evidence="1 2">
    <name type="scientific">Lactobacillus crispatus</name>
    <dbReference type="NCBI Taxonomy" id="47770"/>
    <lineage>
        <taxon>Bacteria</taxon>
        <taxon>Bacillati</taxon>
        <taxon>Bacillota</taxon>
        <taxon>Bacilli</taxon>
        <taxon>Lactobacillales</taxon>
        <taxon>Lactobacillaceae</taxon>
        <taxon>Lactobacillus</taxon>
    </lineage>
</organism>
<evidence type="ECO:0000313" key="2">
    <source>
        <dbReference type="Proteomes" id="UP000295195"/>
    </source>
</evidence>